<evidence type="ECO:0000256" key="4">
    <source>
        <dbReference type="ARBA" id="ARBA00023125"/>
    </source>
</evidence>
<dbReference type="PROSITE" id="PS51755">
    <property type="entry name" value="OMPR_PHOB"/>
    <property type="match status" value="1"/>
</dbReference>
<feature type="modified residue" description="4-aspartylphosphate" evidence="6">
    <location>
        <position position="64"/>
    </location>
</feature>
<dbReference type="CDD" id="cd19935">
    <property type="entry name" value="REC_OmpR_CusR-like"/>
    <property type="match status" value="1"/>
</dbReference>
<proteinExistence type="predicted"/>
<organism evidence="10 11">
    <name type="scientific">Phytoactinopolyspora halotolerans</name>
    <dbReference type="NCBI Taxonomy" id="1981512"/>
    <lineage>
        <taxon>Bacteria</taxon>
        <taxon>Bacillati</taxon>
        <taxon>Actinomycetota</taxon>
        <taxon>Actinomycetes</taxon>
        <taxon>Jiangellales</taxon>
        <taxon>Jiangellaceae</taxon>
        <taxon>Phytoactinopolyspora</taxon>
    </lineage>
</organism>
<protein>
    <submittedName>
        <fullName evidence="10">Response regulator transcription factor</fullName>
    </submittedName>
</protein>
<dbReference type="InterPro" id="IPR039420">
    <property type="entry name" value="WalR-like"/>
</dbReference>
<keyword evidence="5" id="KW-0804">Transcription</keyword>
<evidence type="ECO:0000259" key="8">
    <source>
        <dbReference type="PROSITE" id="PS50110"/>
    </source>
</evidence>
<keyword evidence="3" id="KW-0805">Transcription regulation</keyword>
<dbReference type="EMBL" id="JAAGOA010000017">
    <property type="protein sequence ID" value="NEE02876.1"/>
    <property type="molecule type" value="Genomic_DNA"/>
</dbReference>
<feature type="domain" description="OmpR/PhoB-type" evidence="9">
    <location>
        <begin position="136"/>
        <end position="229"/>
    </location>
</feature>
<evidence type="ECO:0000256" key="2">
    <source>
        <dbReference type="ARBA" id="ARBA00023012"/>
    </source>
</evidence>
<evidence type="ECO:0000256" key="3">
    <source>
        <dbReference type="ARBA" id="ARBA00023015"/>
    </source>
</evidence>
<reference evidence="10 11" key="1">
    <citation type="submission" date="2020-02" db="EMBL/GenBank/DDBJ databases">
        <authorList>
            <person name="Li X.-J."/>
            <person name="Han X.-M."/>
        </authorList>
    </citation>
    <scope>NUCLEOTIDE SEQUENCE [LARGE SCALE GENOMIC DNA]</scope>
    <source>
        <strain evidence="10 11">CCTCC AB 2017055</strain>
    </source>
</reference>
<dbReference type="GO" id="GO:0000156">
    <property type="term" value="F:phosphorelay response regulator activity"/>
    <property type="evidence" value="ECO:0007669"/>
    <property type="project" value="TreeGrafter"/>
</dbReference>
<dbReference type="SMART" id="SM00862">
    <property type="entry name" value="Trans_reg_C"/>
    <property type="match status" value="1"/>
</dbReference>
<name>A0A6L9SCB7_9ACTN</name>
<keyword evidence="4 7" id="KW-0238">DNA-binding</keyword>
<dbReference type="InterPro" id="IPR036388">
    <property type="entry name" value="WH-like_DNA-bd_sf"/>
</dbReference>
<dbReference type="InterPro" id="IPR011006">
    <property type="entry name" value="CheY-like_superfamily"/>
</dbReference>
<evidence type="ECO:0000259" key="9">
    <source>
        <dbReference type="PROSITE" id="PS51755"/>
    </source>
</evidence>
<dbReference type="GO" id="GO:0000976">
    <property type="term" value="F:transcription cis-regulatory region binding"/>
    <property type="evidence" value="ECO:0007669"/>
    <property type="project" value="TreeGrafter"/>
</dbReference>
<sequence length="230" mass="25587">MTRSDGTAAGTAEVPLLLVEDDAKLSELLVRLLGTEGYRVDLARDGHTGLHRALTSEYEVMVIDRGLPAVEGVDLVRRLRAQGRTTPILVLTARGTTADRVEGLDAGAEDYVVKPFEIDEFLARLRALRRRHTDHSERLDLGDRQLDVANRRVFSVAEPPIELSGRECELLAILAANPGRVFTRDELRGRIFDAADSTGVVETYVYYLRRKLGRDVIRTVHGLGYRMGHA</sequence>
<dbReference type="GO" id="GO:0005829">
    <property type="term" value="C:cytosol"/>
    <property type="evidence" value="ECO:0007669"/>
    <property type="project" value="TreeGrafter"/>
</dbReference>
<dbReference type="PANTHER" id="PTHR48111">
    <property type="entry name" value="REGULATOR OF RPOS"/>
    <property type="match status" value="1"/>
</dbReference>
<evidence type="ECO:0000313" key="10">
    <source>
        <dbReference type="EMBL" id="NEE02876.1"/>
    </source>
</evidence>
<evidence type="ECO:0000256" key="5">
    <source>
        <dbReference type="ARBA" id="ARBA00023163"/>
    </source>
</evidence>
<dbReference type="InterPro" id="IPR001789">
    <property type="entry name" value="Sig_transdc_resp-reg_receiver"/>
</dbReference>
<dbReference type="Gene3D" id="3.40.50.2300">
    <property type="match status" value="1"/>
</dbReference>
<dbReference type="PANTHER" id="PTHR48111:SF1">
    <property type="entry name" value="TWO-COMPONENT RESPONSE REGULATOR ORR33"/>
    <property type="match status" value="1"/>
</dbReference>
<dbReference type="RefSeq" id="WP_163741838.1">
    <property type="nucleotide sequence ID" value="NZ_JAAGOA010000017.1"/>
</dbReference>
<keyword evidence="2" id="KW-0902">Two-component regulatory system</keyword>
<dbReference type="Pfam" id="PF00072">
    <property type="entry name" value="Response_reg"/>
    <property type="match status" value="1"/>
</dbReference>
<dbReference type="InterPro" id="IPR016032">
    <property type="entry name" value="Sig_transdc_resp-reg_C-effctor"/>
</dbReference>
<dbReference type="SMART" id="SM00448">
    <property type="entry name" value="REC"/>
    <property type="match status" value="1"/>
</dbReference>
<dbReference type="Pfam" id="PF00486">
    <property type="entry name" value="Trans_reg_C"/>
    <property type="match status" value="1"/>
</dbReference>
<dbReference type="InterPro" id="IPR001867">
    <property type="entry name" value="OmpR/PhoB-type_DNA-bd"/>
</dbReference>
<gene>
    <name evidence="10" type="ORF">G1H10_22180</name>
</gene>
<dbReference type="SUPFAM" id="SSF52172">
    <property type="entry name" value="CheY-like"/>
    <property type="match status" value="1"/>
</dbReference>
<feature type="domain" description="Response regulatory" evidence="8">
    <location>
        <begin position="15"/>
        <end position="129"/>
    </location>
</feature>
<dbReference type="GO" id="GO:0032993">
    <property type="term" value="C:protein-DNA complex"/>
    <property type="evidence" value="ECO:0007669"/>
    <property type="project" value="TreeGrafter"/>
</dbReference>
<dbReference type="Gene3D" id="6.10.250.690">
    <property type="match status" value="1"/>
</dbReference>
<feature type="DNA-binding region" description="OmpR/PhoB-type" evidence="7">
    <location>
        <begin position="136"/>
        <end position="229"/>
    </location>
</feature>
<dbReference type="CDD" id="cd00383">
    <property type="entry name" value="trans_reg_C"/>
    <property type="match status" value="1"/>
</dbReference>
<dbReference type="Gene3D" id="1.10.10.10">
    <property type="entry name" value="Winged helix-like DNA-binding domain superfamily/Winged helix DNA-binding domain"/>
    <property type="match status" value="1"/>
</dbReference>
<evidence type="ECO:0000313" key="11">
    <source>
        <dbReference type="Proteomes" id="UP000475214"/>
    </source>
</evidence>
<comment type="caution">
    <text evidence="10">The sequence shown here is derived from an EMBL/GenBank/DDBJ whole genome shotgun (WGS) entry which is preliminary data.</text>
</comment>
<keyword evidence="11" id="KW-1185">Reference proteome</keyword>
<dbReference type="PROSITE" id="PS50110">
    <property type="entry name" value="RESPONSE_REGULATORY"/>
    <property type="match status" value="1"/>
</dbReference>
<dbReference type="SUPFAM" id="SSF46894">
    <property type="entry name" value="C-terminal effector domain of the bipartite response regulators"/>
    <property type="match status" value="1"/>
</dbReference>
<dbReference type="AlphaFoldDB" id="A0A6L9SCB7"/>
<accession>A0A6L9SCB7</accession>
<evidence type="ECO:0000256" key="7">
    <source>
        <dbReference type="PROSITE-ProRule" id="PRU01091"/>
    </source>
</evidence>
<keyword evidence="1 6" id="KW-0597">Phosphoprotein</keyword>
<dbReference type="GO" id="GO:0006355">
    <property type="term" value="P:regulation of DNA-templated transcription"/>
    <property type="evidence" value="ECO:0007669"/>
    <property type="project" value="InterPro"/>
</dbReference>
<evidence type="ECO:0000256" key="1">
    <source>
        <dbReference type="ARBA" id="ARBA00022553"/>
    </source>
</evidence>
<evidence type="ECO:0000256" key="6">
    <source>
        <dbReference type="PROSITE-ProRule" id="PRU00169"/>
    </source>
</evidence>
<dbReference type="Proteomes" id="UP000475214">
    <property type="component" value="Unassembled WGS sequence"/>
</dbReference>